<dbReference type="InterPro" id="IPR018319">
    <property type="entry name" value="SelA-like"/>
</dbReference>
<dbReference type="GO" id="GO:0004125">
    <property type="term" value="F:L-seryl-tRNA(Sec) selenium transferase activity"/>
    <property type="evidence" value="ECO:0007669"/>
    <property type="project" value="TreeGrafter"/>
</dbReference>
<evidence type="ECO:0000256" key="2">
    <source>
        <dbReference type="ARBA" id="ARBA00022898"/>
    </source>
</evidence>
<organism evidence="5 6">
    <name type="scientific">Bombilactobacillus bombi</name>
    <dbReference type="NCBI Taxonomy" id="1303590"/>
    <lineage>
        <taxon>Bacteria</taxon>
        <taxon>Bacillati</taxon>
        <taxon>Bacillota</taxon>
        <taxon>Bacilli</taxon>
        <taxon>Lactobacillales</taxon>
        <taxon>Lactobacillaceae</taxon>
        <taxon>Bombilactobacillus</taxon>
    </lineage>
</organism>
<evidence type="ECO:0000313" key="5">
    <source>
        <dbReference type="EMBL" id="RHW45634.1"/>
    </source>
</evidence>
<dbReference type="Proteomes" id="UP000284822">
    <property type="component" value="Unassembled WGS sequence"/>
</dbReference>
<dbReference type="InterPro" id="IPR015421">
    <property type="entry name" value="PyrdxlP-dep_Trfase_major"/>
</dbReference>
<sequence length="372" mass="40753">MLENLYNKYNLQNVINASGKMTILGVSKVPNSSVEAQKFGDQHFFVMKDLIKNTSQHIAELLGAPAALVVNSASAGIAQAVAGVIGRGSQYHAYHSFSKKITKREIIIPKGHNVDYGTPEEVMITLGGGQVIEAGYANMCSPEHIEMQITENTAAILYVKSHHAVQKSMLSIKEALKVAHDNSLPLILDAAAEEDLLKYVKLGVDIVIFSGAKAISGPAAGLIFGNKEYINWINLQSQGIGRAMKIGKENILGFTNALEEYLKSGSENGQHMLQRLKPFVGELNKVPFITAQVIQDSAGRDIYRADVTINNNSPYTAQEVITQLKKGDVAVYTREYRSNEGIIEFDIRAVTKEDMDIIVTKLNQIFSKKEGN</sequence>
<accession>A0A417Z4J7</accession>
<dbReference type="EMBL" id="QOCS01000016">
    <property type="protein sequence ID" value="RHW45634.1"/>
    <property type="molecule type" value="Genomic_DNA"/>
</dbReference>
<evidence type="ECO:0000256" key="1">
    <source>
        <dbReference type="ARBA" id="ARBA00001933"/>
    </source>
</evidence>
<dbReference type="PANTHER" id="PTHR32328:SF0">
    <property type="entry name" value="L-SERYL-TRNA(SEC) SELENIUM TRANSFERASE"/>
    <property type="match status" value="1"/>
</dbReference>
<protein>
    <submittedName>
        <fullName evidence="5">SelA-like pyridoxal phosphate-dependent enzyme</fullName>
    </submittedName>
</protein>
<comment type="caution">
    <text evidence="5">The sequence shown here is derived from an EMBL/GenBank/DDBJ whole genome shotgun (WGS) entry which is preliminary data.</text>
</comment>
<dbReference type="InterPro" id="IPR015424">
    <property type="entry name" value="PyrdxlP-dep_Trfase"/>
</dbReference>
<dbReference type="PANTHER" id="PTHR32328">
    <property type="entry name" value="L-SERYL-TRNA(SEC) SELENIUM TRANSFERASE"/>
    <property type="match status" value="1"/>
</dbReference>
<dbReference type="SUPFAM" id="SSF53383">
    <property type="entry name" value="PLP-dependent transferases"/>
    <property type="match status" value="1"/>
</dbReference>
<reference evidence="5 6" key="1">
    <citation type="submission" date="2018-07" db="EMBL/GenBank/DDBJ databases">
        <title>Genome sequences of six Lactobacillus spp. isolated from bumble bee guts.</title>
        <authorList>
            <person name="Motta E.V.S."/>
            <person name="Moran N.A."/>
        </authorList>
    </citation>
    <scope>NUCLEOTIDE SEQUENCE [LARGE SCALE GENOMIC DNA]</scope>
    <source>
        <strain evidence="5 6">LV-8.1</strain>
    </source>
</reference>
<evidence type="ECO:0000313" key="6">
    <source>
        <dbReference type="Proteomes" id="UP000284822"/>
    </source>
</evidence>
<dbReference type="InterPro" id="IPR006337">
    <property type="entry name" value="DgaE-like"/>
</dbReference>
<comment type="similarity">
    <text evidence="3">Belongs to the SelA family.</text>
</comment>
<name>A0A417Z4J7_9LACO</name>
<dbReference type="FunFam" id="3.40.640.10:FF:000056">
    <property type="entry name" value="SelA-like pyridoxal phosphate-dependent enzyme"/>
    <property type="match status" value="1"/>
</dbReference>
<evidence type="ECO:0000256" key="4">
    <source>
        <dbReference type="PIRSR" id="PIRSR618319-50"/>
    </source>
</evidence>
<evidence type="ECO:0000256" key="3">
    <source>
        <dbReference type="ARBA" id="ARBA00044507"/>
    </source>
</evidence>
<dbReference type="RefSeq" id="WP_118911006.1">
    <property type="nucleotide sequence ID" value="NZ_QOCS01000016.1"/>
</dbReference>
<keyword evidence="2 4" id="KW-0663">Pyridoxal phosphate</keyword>
<dbReference type="Gene3D" id="3.40.640.10">
    <property type="entry name" value="Type I PLP-dependent aspartate aminotransferase-like (Major domain)"/>
    <property type="match status" value="1"/>
</dbReference>
<dbReference type="Pfam" id="PF03841">
    <property type="entry name" value="SelA"/>
    <property type="match status" value="1"/>
</dbReference>
<dbReference type="NCBIfam" id="TIGR01437">
    <property type="entry name" value="selA_rel"/>
    <property type="match status" value="1"/>
</dbReference>
<gene>
    <name evidence="5" type="ORF">DS832_07390</name>
</gene>
<proteinExistence type="inferred from homology"/>
<comment type="cofactor">
    <cofactor evidence="1 4">
        <name>pyridoxal 5'-phosphate</name>
        <dbReference type="ChEBI" id="CHEBI:597326"/>
    </cofactor>
</comment>
<dbReference type="AlphaFoldDB" id="A0A417Z4J7"/>
<feature type="modified residue" description="N6-(pyridoxal phosphate)lysine" evidence="4">
    <location>
        <position position="213"/>
    </location>
</feature>